<proteinExistence type="predicted"/>
<protein>
    <submittedName>
        <fullName evidence="1">Uncharacterized protein</fullName>
    </submittedName>
</protein>
<reference evidence="1" key="1">
    <citation type="submission" date="2014-05" db="EMBL/GenBank/DDBJ databases">
        <title>The transcriptome of the halophilic microalga Tetraselmis sp. GSL018 isolated from the Great Salt Lake, Utah.</title>
        <authorList>
            <person name="Jinkerson R.E."/>
            <person name="D'Adamo S."/>
            <person name="Posewitz M.C."/>
        </authorList>
    </citation>
    <scope>NUCLEOTIDE SEQUENCE</scope>
    <source>
        <strain evidence="1">GSL018</strain>
    </source>
</reference>
<name>A0A061SNB4_9CHLO</name>
<evidence type="ECO:0000313" key="1">
    <source>
        <dbReference type="EMBL" id="JAC84201.1"/>
    </source>
</evidence>
<dbReference type="AlphaFoldDB" id="A0A061SNB4"/>
<gene>
    <name evidence="1" type="ORF">TSPGSL018_1560</name>
</gene>
<sequence>MSNGSRLWATSKPGLEHLLVTYDLQLRASQLASSKAR</sequence>
<organism evidence="1">
    <name type="scientific">Tetraselmis sp. GSL018</name>
    <dbReference type="NCBI Taxonomy" id="582737"/>
    <lineage>
        <taxon>Eukaryota</taxon>
        <taxon>Viridiplantae</taxon>
        <taxon>Chlorophyta</taxon>
        <taxon>core chlorophytes</taxon>
        <taxon>Chlorodendrophyceae</taxon>
        <taxon>Chlorodendrales</taxon>
        <taxon>Chlorodendraceae</taxon>
        <taxon>Tetraselmis</taxon>
    </lineage>
</organism>
<accession>A0A061SNB4</accession>
<dbReference type="EMBL" id="GBEZ01000702">
    <property type="protein sequence ID" value="JAC84201.1"/>
    <property type="molecule type" value="Transcribed_RNA"/>
</dbReference>